<dbReference type="VEuPathDB" id="AmoebaDB:NAEGRDRAFT_31973"/>
<comment type="subcellular location">
    <subcellularLocation>
        <location evidence="1">Membrane</location>
        <topology evidence="1">Multi-pass membrane protein</topology>
    </subcellularLocation>
</comment>
<dbReference type="FunCoup" id="D2V8V7">
    <property type="interactions" value="183"/>
</dbReference>
<dbReference type="GeneID" id="8859741"/>
<evidence type="ECO:0000313" key="13">
    <source>
        <dbReference type="EMBL" id="EFC46867.1"/>
    </source>
</evidence>
<dbReference type="PRINTS" id="PR00075">
    <property type="entry name" value="FACDDSATRASE"/>
</dbReference>
<evidence type="ECO:0000256" key="7">
    <source>
        <dbReference type="ARBA" id="ARBA00023004"/>
    </source>
</evidence>
<gene>
    <name evidence="13" type="ORF">NAEGRDRAFT_31973</name>
</gene>
<dbReference type="GO" id="GO:0006636">
    <property type="term" value="P:unsaturated fatty acid biosynthetic process"/>
    <property type="evidence" value="ECO:0007669"/>
    <property type="project" value="TreeGrafter"/>
</dbReference>
<keyword evidence="6 10" id="KW-0560">Oxidoreductase</keyword>
<feature type="transmembrane region" description="Helical" evidence="11">
    <location>
        <begin position="181"/>
        <end position="200"/>
    </location>
</feature>
<comment type="similarity">
    <text evidence="2 10">Belongs to the fatty acid desaturase type 1 family.</text>
</comment>
<dbReference type="OMA" id="NDDHTAR"/>
<proteinExistence type="inferred from homology"/>
<feature type="transmembrane region" description="Helical" evidence="11">
    <location>
        <begin position="485"/>
        <end position="506"/>
    </location>
</feature>
<name>D2V8V7_NAEGR</name>
<dbReference type="Proteomes" id="UP000006671">
    <property type="component" value="Unassembled WGS sequence"/>
</dbReference>
<evidence type="ECO:0000256" key="5">
    <source>
        <dbReference type="ARBA" id="ARBA00022989"/>
    </source>
</evidence>
<dbReference type="GO" id="GO:0004768">
    <property type="term" value="F:stearoyl-CoA 9-desaturase activity"/>
    <property type="evidence" value="ECO:0007669"/>
    <property type="project" value="TreeGrafter"/>
</dbReference>
<reference evidence="13 14" key="1">
    <citation type="journal article" date="2010" name="Cell">
        <title>The genome of Naegleria gruberi illuminates early eukaryotic versatility.</title>
        <authorList>
            <person name="Fritz-Laylin L.K."/>
            <person name="Prochnik S.E."/>
            <person name="Ginger M.L."/>
            <person name="Dacks J.B."/>
            <person name="Carpenter M.L."/>
            <person name="Field M.C."/>
            <person name="Kuo A."/>
            <person name="Paredez A."/>
            <person name="Chapman J."/>
            <person name="Pham J."/>
            <person name="Shu S."/>
            <person name="Neupane R."/>
            <person name="Cipriano M."/>
            <person name="Mancuso J."/>
            <person name="Tu H."/>
            <person name="Salamov A."/>
            <person name="Lindquist E."/>
            <person name="Shapiro H."/>
            <person name="Lucas S."/>
            <person name="Grigoriev I.V."/>
            <person name="Cande W.Z."/>
            <person name="Fulton C."/>
            <person name="Rokhsar D.S."/>
            <person name="Dawson S.C."/>
        </authorList>
    </citation>
    <scope>NUCLEOTIDE SEQUENCE [LARGE SCALE GENOMIC DNA]</scope>
    <source>
        <strain evidence="13 14">NEG-M</strain>
    </source>
</reference>
<dbReference type="Pfam" id="PF00487">
    <property type="entry name" value="FA_desaturase"/>
    <property type="match status" value="1"/>
</dbReference>
<protein>
    <submittedName>
        <fullName evidence="13">Predicted protein</fullName>
    </submittedName>
</protein>
<dbReference type="GO" id="GO:0005506">
    <property type="term" value="F:iron ion binding"/>
    <property type="evidence" value="ECO:0007669"/>
    <property type="project" value="TreeGrafter"/>
</dbReference>
<comment type="cofactor">
    <cofactor evidence="10">
        <name>Fe(2+)</name>
        <dbReference type="ChEBI" id="CHEBI:29033"/>
    </cofactor>
</comment>
<dbReference type="InParanoid" id="D2V8V7"/>
<evidence type="ECO:0000256" key="11">
    <source>
        <dbReference type="SAM" id="Phobius"/>
    </source>
</evidence>
<keyword evidence="14" id="KW-1185">Reference proteome</keyword>
<dbReference type="GO" id="GO:0005789">
    <property type="term" value="C:endoplasmic reticulum membrane"/>
    <property type="evidence" value="ECO:0007669"/>
    <property type="project" value="TreeGrafter"/>
</dbReference>
<feature type="transmembrane region" description="Helical" evidence="11">
    <location>
        <begin position="69"/>
        <end position="90"/>
    </location>
</feature>
<dbReference type="CDD" id="cd03505">
    <property type="entry name" value="Delta9-FADS-like"/>
    <property type="match status" value="1"/>
</dbReference>
<comment type="domain">
    <text evidence="10">The histidine box domains are involved in binding the catalytic metal ions.</text>
</comment>
<dbReference type="STRING" id="5762.D2V8V7"/>
<evidence type="ECO:0000256" key="6">
    <source>
        <dbReference type="ARBA" id="ARBA00023002"/>
    </source>
</evidence>
<evidence type="ECO:0000256" key="10">
    <source>
        <dbReference type="RuleBase" id="RU000581"/>
    </source>
</evidence>
<keyword evidence="10" id="KW-0444">Lipid biosynthesis</keyword>
<evidence type="ECO:0000313" key="14">
    <source>
        <dbReference type="Proteomes" id="UP000006671"/>
    </source>
</evidence>
<sequence>MSSVTSLTAASVKTEFAANSEDSILHNEALKHVEGSFTPSNFKAAIQLSMTLLLILIGVLFVVNIPWYLLPICWIFLGFCACRLVSVAYGCSTNQFFNVKTLPEWLNQLVGLVCMLPLLYPFENVKYLKTYPQESSQPHFMFGAMLKLAKSPLWFFTSIWECIVTNIYFDTKGNTFNKITNSIVLILFASFFTYFMVWFGGFWTLFKYYLAPLMAFHLINSIMMKMNEANKKKGEEFTGVVSLPLIIEFLTSYSLNNYKIAFKWYGHFYKTIEVKDQLLCKLSAAVPQTKWRESVKVLEEKFGKQLELIGGRKSDSITWLDFVSFNGNQHEYDYSDIVDYLDLRNIDYIISIYLIGSIIVSIYGIFTCPFNWKTYLLSFVSMYSSGIGISTGYHRFFAHLSCKANLPVRLAFLLIGSAAFQGSAISWSSDHRRHHKFIDTERDPYNIKNSFFHAHMGWLMKNRPVDHSNIPDLTSDPYCVFQHKYYPYLAIFFGYVCPTFVAGYFWGDWKGGFLIAGVLSKTILQHCTFFINSLAHSWGDATFNDDHTARDSYFVSLLTFGEGYHNFHHTFAYDYRNGVRWYHFDPGKWIIYSLSLFGWTYELKRCDDQHYEKGRILMRQKVIDTKREEIDSELKELELLKLNRDK</sequence>
<dbReference type="AlphaFoldDB" id="D2V8V7"/>
<evidence type="ECO:0000256" key="2">
    <source>
        <dbReference type="ARBA" id="ARBA00009295"/>
    </source>
</evidence>
<evidence type="ECO:0000259" key="12">
    <source>
        <dbReference type="Pfam" id="PF00487"/>
    </source>
</evidence>
<feature type="transmembrane region" description="Helical" evidence="11">
    <location>
        <begin position="44"/>
        <end position="63"/>
    </location>
</feature>
<feature type="transmembrane region" description="Helical" evidence="11">
    <location>
        <begin position="102"/>
        <end position="122"/>
    </location>
</feature>
<dbReference type="InterPro" id="IPR005804">
    <property type="entry name" value="FA_desaturase_dom"/>
</dbReference>
<keyword evidence="10" id="KW-0275">Fatty acid biosynthesis</keyword>
<dbReference type="InterPro" id="IPR015876">
    <property type="entry name" value="Acyl-CoA_DS"/>
</dbReference>
<keyword evidence="4" id="KW-0276">Fatty acid metabolism</keyword>
<evidence type="ECO:0000256" key="1">
    <source>
        <dbReference type="ARBA" id="ARBA00004141"/>
    </source>
</evidence>
<dbReference type="eggNOG" id="KOG1600">
    <property type="taxonomic scope" value="Eukaryota"/>
</dbReference>
<keyword evidence="9 11" id="KW-0472">Membrane</keyword>
<feature type="transmembrane region" description="Helical" evidence="11">
    <location>
        <begin position="406"/>
        <end position="427"/>
    </location>
</feature>
<evidence type="ECO:0000256" key="8">
    <source>
        <dbReference type="ARBA" id="ARBA00023098"/>
    </source>
</evidence>
<feature type="transmembrane region" description="Helical" evidence="11">
    <location>
        <begin position="372"/>
        <end position="394"/>
    </location>
</feature>
<evidence type="ECO:0000256" key="9">
    <source>
        <dbReference type="ARBA" id="ARBA00023136"/>
    </source>
</evidence>
<keyword evidence="7" id="KW-0408">Iron</keyword>
<dbReference type="KEGG" id="ngr:NAEGRDRAFT_31973"/>
<evidence type="ECO:0000256" key="4">
    <source>
        <dbReference type="ARBA" id="ARBA00022832"/>
    </source>
</evidence>
<keyword evidence="5 11" id="KW-1133">Transmembrane helix</keyword>
<dbReference type="PANTHER" id="PTHR11351">
    <property type="entry name" value="ACYL-COA DESATURASE"/>
    <property type="match status" value="1"/>
</dbReference>
<evidence type="ECO:0000256" key="3">
    <source>
        <dbReference type="ARBA" id="ARBA00022692"/>
    </source>
</evidence>
<keyword evidence="3 10" id="KW-0812">Transmembrane</keyword>
<feature type="transmembrane region" description="Helical" evidence="11">
    <location>
        <begin position="348"/>
        <end position="366"/>
    </location>
</feature>
<dbReference type="RefSeq" id="XP_002679611.1">
    <property type="nucleotide sequence ID" value="XM_002679565.1"/>
</dbReference>
<keyword evidence="8" id="KW-0443">Lipid metabolism</keyword>
<organism evidence="14">
    <name type="scientific">Naegleria gruberi</name>
    <name type="common">Amoeba</name>
    <dbReference type="NCBI Taxonomy" id="5762"/>
    <lineage>
        <taxon>Eukaryota</taxon>
        <taxon>Discoba</taxon>
        <taxon>Heterolobosea</taxon>
        <taxon>Tetramitia</taxon>
        <taxon>Eutetramitia</taxon>
        <taxon>Vahlkampfiidae</taxon>
        <taxon>Naegleria</taxon>
    </lineage>
</organism>
<accession>D2V8V7</accession>
<dbReference type="EMBL" id="GG738857">
    <property type="protein sequence ID" value="EFC46867.1"/>
    <property type="molecule type" value="Genomic_DNA"/>
</dbReference>
<dbReference type="OrthoDB" id="10260134at2759"/>
<dbReference type="PANTHER" id="PTHR11351:SF29">
    <property type="entry name" value="DELTA 9 FATTY ACID DESATURASE"/>
    <property type="match status" value="1"/>
</dbReference>
<feature type="domain" description="Fatty acid desaturase" evidence="12">
    <location>
        <begin position="371"/>
        <end position="590"/>
    </location>
</feature>